<evidence type="ECO:0000313" key="5">
    <source>
        <dbReference type="Proteomes" id="UP000321104"/>
    </source>
</evidence>
<dbReference type="Proteomes" id="UP000032673">
    <property type="component" value="Unassembled WGS sequence"/>
</dbReference>
<proteinExistence type="predicted"/>
<dbReference type="EMBL" id="BAMW01000002">
    <property type="protein sequence ID" value="GAN61877.1"/>
    <property type="molecule type" value="Genomic_DNA"/>
</dbReference>
<evidence type="ECO:0000313" key="4">
    <source>
        <dbReference type="Proteomes" id="UP000032673"/>
    </source>
</evidence>
<evidence type="ECO:0000313" key="2">
    <source>
        <dbReference type="EMBL" id="GAN61877.1"/>
    </source>
</evidence>
<reference evidence="3 5" key="2">
    <citation type="submission" date="2019-07" db="EMBL/GenBank/DDBJ databases">
        <title>Whole genome shotgun sequence of Acetobacter indonesiensis NBRC 16471.</title>
        <authorList>
            <person name="Hosoyama A."/>
            <person name="Uohara A."/>
            <person name="Ohji S."/>
            <person name="Ichikawa N."/>
        </authorList>
    </citation>
    <scope>NUCLEOTIDE SEQUENCE [LARGE SCALE GENOMIC DNA]</scope>
    <source>
        <strain evidence="3 5">NBRC 16471</strain>
    </source>
</reference>
<gene>
    <name evidence="2" type="ORF">Abin_002_133</name>
    <name evidence="3" type="ORF">AIN02nite_16040</name>
</gene>
<protein>
    <submittedName>
        <fullName evidence="3">Uncharacterized protein</fullName>
    </submittedName>
</protein>
<keyword evidence="4" id="KW-1185">Reference proteome</keyword>
<dbReference type="AlphaFoldDB" id="A0A6N3T7W5"/>
<accession>A0A6N3T7W5</accession>
<dbReference type="Proteomes" id="UP000321104">
    <property type="component" value="Unassembled WGS sequence"/>
</dbReference>
<feature type="region of interest" description="Disordered" evidence="1">
    <location>
        <begin position="1"/>
        <end position="35"/>
    </location>
</feature>
<organism evidence="3 5">
    <name type="scientific">Acetobacter indonesiensis</name>
    <dbReference type="NCBI Taxonomy" id="104101"/>
    <lineage>
        <taxon>Bacteria</taxon>
        <taxon>Pseudomonadati</taxon>
        <taxon>Pseudomonadota</taxon>
        <taxon>Alphaproteobacteria</taxon>
        <taxon>Acetobacterales</taxon>
        <taxon>Acetobacteraceae</taxon>
        <taxon>Acetobacter</taxon>
    </lineage>
</organism>
<reference evidence="2 4" key="1">
    <citation type="submission" date="2012-11" db="EMBL/GenBank/DDBJ databases">
        <title>Whole genome sequence of Acetobacter indonesiensis 5H-1.</title>
        <authorList>
            <person name="Azuma Y."/>
            <person name="Higashiura N."/>
            <person name="Hirakawa H."/>
            <person name="Matsushita K."/>
        </authorList>
    </citation>
    <scope>NUCLEOTIDE SEQUENCE [LARGE SCALE GENOMIC DNA]</scope>
    <source>
        <strain evidence="2 4">5H-1</strain>
    </source>
</reference>
<evidence type="ECO:0000313" key="3">
    <source>
        <dbReference type="EMBL" id="GEN03579.1"/>
    </source>
</evidence>
<name>A0A6N3T7W5_9PROT</name>
<dbReference type="EMBL" id="BJXQ01000008">
    <property type="protein sequence ID" value="GEN03579.1"/>
    <property type="molecule type" value="Genomic_DNA"/>
</dbReference>
<comment type="caution">
    <text evidence="3">The sequence shown here is derived from an EMBL/GenBank/DDBJ whole genome shotgun (WGS) entry which is preliminary data.</text>
</comment>
<feature type="compositionally biased region" description="Polar residues" evidence="1">
    <location>
        <begin position="1"/>
        <end position="11"/>
    </location>
</feature>
<sequence length="81" mass="8510">MQLFNQSNQTADAGGLQGGKGAVKHNNFGSGDQNPRKLCPKHLFVHQASGTMISEGLQTSKGQSFCNTTLAICRGDAAFSP</sequence>
<evidence type="ECO:0000256" key="1">
    <source>
        <dbReference type="SAM" id="MobiDB-lite"/>
    </source>
</evidence>